<keyword evidence="3" id="KW-1185">Reference proteome</keyword>
<comment type="caution">
    <text evidence="2">The sequence shown here is derived from an EMBL/GenBank/DDBJ whole genome shotgun (WGS) entry which is preliminary data.</text>
</comment>
<protein>
    <submittedName>
        <fullName evidence="2">Uncharacterized protein</fullName>
    </submittedName>
</protein>
<evidence type="ECO:0000313" key="3">
    <source>
        <dbReference type="Proteomes" id="UP000602745"/>
    </source>
</evidence>
<feature type="region of interest" description="Disordered" evidence="1">
    <location>
        <begin position="1"/>
        <end position="20"/>
    </location>
</feature>
<accession>A0A8J2YBC8</accession>
<name>A0A8J2YBC8_9RHOB</name>
<dbReference type="Proteomes" id="UP000602745">
    <property type="component" value="Unassembled WGS sequence"/>
</dbReference>
<dbReference type="AlphaFoldDB" id="A0A8J2YBC8"/>
<reference evidence="2" key="2">
    <citation type="submission" date="2020-09" db="EMBL/GenBank/DDBJ databases">
        <authorList>
            <person name="Sun Q."/>
            <person name="Sedlacek I."/>
        </authorList>
    </citation>
    <scope>NUCLEOTIDE SEQUENCE</scope>
    <source>
        <strain evidence="2">CCM 7684</strain>
    </source>
</reference>
<evidence type="ECO:0000256" key="1">
    <source>
        <dbReference type="SAM" id="MobiDB-lite"/>
    </source>
</evidence>
<sequence length="87" mass="9344">MIGGNKAGDHIEHRGLAGSVRTQEPYSFAATHRQADVMHHRALAIAFRETLGGENVRSAFADMGIQIRIDESRARGGTLSEKGKTAG</sequence>
<proteinExistence type="predicted"/>
<evidence type="ECO:0000313" key="2">
    <source>
        <dbReference type="EMBL" id="GGE32535.1"/>
    </source>
</evidence>
<gene>
    <name evidence="2" type="ORF">GCM10007276_07260</name>
</gene>
<reference evidence="2" key="1">
    <citation type="journal article" date="2014" name="Int. J. Syst. Evol. Microbiol.">
        <title>Complete genome sequence of Corynebacterium casei LMG S-19264T (=DSM 44701T), isolated from a smear-ripened cheese.</title>
        <authorList>
            <consortium name="US DOE Joint Genome Institute (JGI-PGF)"/>
            <person name="Walter F."/>
            <person name="Albersmeier A."/>
            <person name="Kalinowski J."/>
            <person name="Ruckert C."/>
        </authorList>
    </citation>
    <scope>NUCLEOTIDE SEQUENCE</scope>
    <source>
        <strain evidence="2">CCM 7684</strain>
    </source>
</reference>
<organism evidence="2 3">
    <name type="scientific">Agaricicola taiwanensis</name>
    <dbReference type="NCBI Taxonomy" id="591372"/>
    <lineage>
        <taxon>Bacteria</taxon>
        <taxon>Pseudomonadati</taxon>
        <taxon>Pseudomonadota</taxon>
        <taxon>Alphaproteobacteria</taxon>
        <taxon>Rhodobacterales</taxon>
        <taxon>Paracoccaceae</taxon>
        <taxon>Agaricicola</taxon>
    </lineage>
</organism>
<dbReference type="EMBL" id="BMCP01000001">
    <property type="protein sequence ID" value="GGE32535.1"/>
    <property type="molecule type" value="Genomic_DNA"/>
</dbReference>